<reference evidence="1 2" key="1">
    <citation type="submission" date="2022-01" db="EMBL/GenBank/DDBJ databases">
        <title>A chromosomal length assembly of Cordylochernes scorpioides.</title>
        <authorList>
            <person name="Zeh D."/>
            <person name="Zeh J."/>
        </authorList>
    </citation>
    <scope>NUCLEOTIDE SEQUENCE [LARGE SCALE GENOMIC DNA]</scope>
    <source>
        <strain evidence="1">IN4F17</strain>
        <tissue evidence="1">Whole Body</tissue>
    </source>
</reference>
<evidence type="ECO:0000313" key="2">
    <source>
        <dbReference type="Proteomes" id="UP001235939"/>
    </source>
</evidence>
<evidence type="ECO:0000313" key="1">
    <source>
        <dbReference type="EMBL" id="UYV74789.1"/>
    </source>
</evidence>
<dbReference type="Gene3D" id="3.30.420.10">
    <property type="entry name" value="Ribonuclease H-like superfamily/Ribonuclease H"/>
    <property type="match status" value="1"/>
</dbReference>
<organism evidence="1 2">
    <name type="scientific">Cordylochernes scorpioides</name>
    <dbReference type="NCBI Taxonomy" id="51811"/>
    <lineage>
        <taxon>Eukaryota</taxon>
        <taxon>Metazoa</taxon>
        <taxon>Ecdysozoa</taxon>
        <taxon>Arthropoda</taxon>
        <taxon>Chelicerata</taxon>
        <taxon>Arachnida</taxon>
        <taxon>Pseudoscorpiones</taxon>
        <taxon>Cheliferoidea</taxon>
        <taxon>Chernetidae</taxon>
        <taxon>Cordylochernes</taxon>
    </lineage>
</organism>
<keyword evidence="2" id="KW-1185">Reference proteome</keyword>
<accession>A0ABY6L0Y1</accession>
<proteinExistence type="predicted"/>
<evidence type="ECO:0008006" key="3">
    <source>
        <dbReference type="Google" id="ProtNLM"/>
    </source>
</evidence>
<protein>
    <recommendedName>
        <fullName evidence="3">Transposase</fullName>
    </recommendedName>
</protein>
<dbReference type="EMBL" id="CP092874">
    <property type="protein sequence ID" value="UYV74789.1"/>
    <property type="molecule type" value="Genomic_DNA"/>
</dbReference>
<dbReference type="PANTHER" id="PTHR47326">
    <property type="entry name" value="TRANSPOSABLE ELEMENT TC3 TRANSPOSASE-LIKE PROTEIN"/>
    <property type="match status" value="1"/>
</dbReference>
<dbReference type="Proteomes" id="UP001235939">
    <property type="component" value="Chromosome 12"/>
</dbReference>
<name>A0ABY6L0Y1_9ARAC</name>
<dbReference type="InterPro" id="IPR036397">
    <property type="entry name" value="RNaseH_sf"/>
</dbReference>
<dbReference type="PANTHER" id="PTHR47326:SF1">
    <property type="entry name" value="HTH PSQ-TYPE DOMAIN-CONTAINING PROTEIN"/>
    <property type="match status" value="1"/>
</dbReference>
<gene>
    <name evidence="1" type="ORF">LAZ67_12000987</name>
</gene>
<sequence length="91" mass="10858">MLEEFMQPKLVERNFYLIQDDAPAHYSNIVKTFLNEKFPHKWMRRRGPIDWPARSPDLTPADFFLSLVIRINGERSTKQVHPEVFDRLNDS</sequence>